<name>A0ABV8LPW7_9ACTN</name>
<evidence type="ECO:0000313" key="8">
    <source>
        <dbReference type="Proteomes" id="UP001595816"/>
    </source>
</evidence>
<organism evidence="7 8">
    <name type="scientific">Hamadaea flava</name>
    <dbReference type="NCBI Taxonomy" id="1742688"/>
    <lineage>
        <taxon>Bacteria</taxon>
        <taxon>Bacillati</taxon>
        <taxon>Actinomycetota</taxon>
        <taxon>Actinomycetes</taxon>
        <taxon>Micromonosporales</taxon>
        <taxon>Micromonosporaceae</taxon>
        <taxon>Hamadaea</taxon>
    </lineage>
</organism>
<evidence type="ECO:0000256" key="5">
    <source>
        <dbReference type="SAM" id="Phobius"/>
    </source>
</evidence>
<gene>
    <name evidence="7" type="ORF">ACFOZ4_20660</name>
</gene>
<feature type="transmembrane region" description="Helical" evidence="5">
    <location>
        <begin position="43"/>
        <end position="63"/>
    </location>
</feature>
<sequence>MKASPLRRLAAWLVDWCIISLYAVALIPLGMSFGRSLDISTAAWNAVSFVILIVPVTLWLAFWEARGASPGKRVLRLRVSDAAGDVPADVPGFGRALARNLLKVALPWELAHTGVFYFLKAGDDTLGTIFVGAAWIVIIGYAIGLLRGRTPYDAATSLTVTHTPAV</sequence>
<accession>A0ABV8LPW7</accession>
<dbReference type="Proteomes" id="UP001595816">
    <property type="component" value="Unassembled WGS sequence"/>
</dbReference>
<keyword evidence="8" id="KW-1185">Reference proteome</keyword>
<dbReference type="RefSeq" id="WP_253751937.1">
    <property type="nucleotide sequence ID" value="NZ_JAMZDZ010000001.1"/>
</dbReference>
<evidence type="ECO:0000313" key="7">
    <source>
        <dbReference type="EMBL" id="MFC4133031.1"/>
    </source>
</evidence>
<dbReference type="InterPro" id="IPR010432">
    <property type="entry name" value="RDD"/>
</dbReference>
<dbReference type="EMBL" id="JBHSAY010000009">
    <property type="protein sequence ID" value="MFC4133031.1"/>
    <property type="molecule type" value="Genomic_DNA"/>
</dbReference>
<keyword evidence="2 5" id="KW-0812">Transmembrane</keyword>
<comment type="subcellular location">
    <subcellularLocation>
        <location evidence="1">Membrane</location>
        <topology evidence="1">Multi-pass membrane protein</topology>
    </subcellularLocation>
</comment>
<protein>
    <submittedName>
        <fullName evidence="7">RDD family protein</fullName>
    </submittedName>
</protein>
<evidence type="ECO:0000256" key="3">
    <source>
        <dbReference type="ARBA" id="ARBA00022989"/>
    </source>
</evidence>
<comment type="caution">
    <text evidence="7">The sequence shown here is derived from an EMBL/GenBank/DDBJ whole genome shotgun (WGS) entry which is preliminary data.</text>
</comment>
<evidence type="ECO:0000259" key="6">
    <source>
        <dbReference type="Pfam" id="PF06271"/>
    </source>
</evidence>
<reference evidence="8" key="1">
    <citation type="journal article" date="2019" name="Int. J. Syst. Evol. Microbiol.">
        <title>The Global Catalogue of Microorganisms (GCM) 10K type strain sequencing project: providing services to taxonomists for standard genome sequencing and annotation.</title>
        <authorList>
            <consortium name="The Broad Institute Genomics Platform"/>
            <consortium name="The Broad Institute Genome Sequencing Center for Infectious Disease"/>
            <person name="Wu L."/>
            <person name="Ma J."/>
        </authorList>
    </citation>
    <scope>NUCLEOTIDE SEQUENCE [LARGE SCALE GENOMIC DNA]</scope>
    <source>
        <strain evidence="8">CGMCC 4.7289</strain>
    </source>
</reference>
<dbReference type="Pfam" id="PF06271">
    <property type="entry name" value="RDD"/>
    <property type="match status" value="1"/>
</dbReference>
<evidence type="ECO:0000256" key="2">
    <source>
        <dbReference type="ARBA" id="ARBA00022692"/>
    </source>
</evidence>
<keyword evidence="3 5" id="KW-1133">Transmembrane helix</keyword>
<proteinExistence type="predicted"/>
<evidence type="ECO:0000256" key="4">
    <source>
        <dbReference type="ARBA" id="ARBA00023136"/>
    </source>
</evidence>
<keyword evidence="4 5" id="KW-0472">Membrane</keyword>
<feature type="transmembrane region" description="Helical" evidence="5">
    <location>
        <begin position="12"/>
        <end position="31"/>
    </location>
</feature>
<evidence type="ECO:0000256" key="1">
    <source>
        <dbReference type="ARBA" id="ARBA00004141"/>
    </source>
</evidence>
<feature type="transmembrane region" description="Helical" evidence="5">
    <location>
        <begin position="125"/>
        <end position="146"/>
    </location>
</feature>
<feature type="domain" description="RDD" evidence="6">
    <location>
        <begin position="3"/>
        <end position="148"/>
    </location>
</feature>